<proteinExistence type="predicted"/>
<evidence type="ECO:0000313" key="3">
    <source>
        <dbReference type="Proteomes" id="UP000077763"/>
    </source>
</evidence>
<organism evidence="2 3">
    <name type="scientific">Methylomonas methanica</name>
    <dbReference type="NCBI Taxonomy" id="421"/>
    <lineage>
        <taxon>Bacteria</taxon>
        <taxon>Pseudomonadati</taxon>
        <taxon>Pseudomonadota</taxon>
        <taxon>Gammaproteobacteria</taxon>
        <taxon>Methylococcales</taxon>
        <taxon>Methylococcaceae</taxon>
        <taxon>Methylomonas</taxon>
    </lineage>
</organism>
<reference evidence="2 3" key="1">
    <citation type="submission" date="2016-03" db="EMBL/GenBank/DDBJ databases">
        <authorList>
            <person name="Ploux O."/>
        </authorList>
    </citation>
    <scope>NUCLEOTIDE SEQUENCE [LARGE SCALE GENOMIC DNA]</scope>
    <source>
        <strain evidence="2 3">R-45371</strain>
    </source>
</reference>
<dbReference type="AlphaFoldDB" id="A0A177M5X0"/>
<keyword evidence="1" id="KW-1133">Transmembrane helix</keyword>
<evidence type="ECO:0000313" key="2">
    <source>
        <dbReference type="EMBL" id="OAI00450.1"/>
    </source>
</evidence>
<accession>A0A177M5X0</accession>
<sequence length="75" mass="8568">MTKPVLFMRLVANIIPIKTHTRRKDMNNLSEEERKEILQSAPIGTWALMLIVSGGMVIAWLLMYYGVFLPRGHIG</sequence>
<evidence type="ECO:0000256" key="1">
    <source>
        <dbReference type="SAM" id="Phobius"/>
    </source>
</evidence>
<dbReference type="Proteomes" id="UP000077763">
    <property type="component" value="Unassembled WGS sequence"/>
</dbReference>
<protein>
    <submittedName>
        <fullName evidence="2">Uncharacterized protein</fullName>
    </submittedName>
</protein>
<name>A0A177M5X0_METMH</name>
<feature type="transmembrane region" description="Helical" evidence="1">
    <location>
        <begin position="43"/>
        <end position="67"/>
    </location>
</feature>
<comment type="caution">
    <text evidence="2">The sequence shown here is derived from an EMBL/GenBank/DDBJ whole genome shotgun (WGS) entry which is preliminary data.</text>
</comment>
<dbReference type="EMBL" id="LUUH01000077">
    <property type="protein sequence ID" value="OAI00450.1"/>
    <property type="molecule type" value="Genomic_DNA"/>
</dbReference>
<keyword evidence="1" id="KW-0812">Transmembrane</keyword>
<gene>
    <name evidence="2" type="ORF">A1353_01785</name>
</gene>
<keyword evidence="1" id="KW-0472">Membrane</keyword>